<name>A0ABQ1WJY1_9FLAO</name>
<gene>
    <name evidence="3" type="ORF">GCM10011532_17700</name>
</gene>
<dbReference type="Proteomes" id="UP000605733">
    <property type="component" value="Unassembled WGS sequence"/>
</dbReference>
<feature type="domain" description="Ig-like" evidence="2">
    <location>
        <begin position="71"/>
        <end position="200"/>
    </location>
</feature>
<protein>
    <recommendedName>
        <fullName evidence="2">Ig-like domain-containing protein</fullName>
    </recommendedName>
</protein>
<sequence length="3358" mass="358286">MGEKLHGLFFLLILFLPVYIWGQCPASVSISADTGNTICEGTTVTYTVTPNGGAGAFTYQWKIDGANQGAPTTTNTFSRSNLTNGQVVSVEVTDANGSTCSVSNNGSPITVNPTRTPTVNFNVPAGTLCTGNIKLTATNTNAGSSPTYQWYVDGNLEQNSSSKDFTFNYSTAKSFSVRVVLNSSYICPSTPTVEVTKTVTTTSNPTISTTDPNLNGACINQPITPIIYNIGGSGTGATVNGLPPGVTGSFNSGTFTISGSPTASGVFNYTVNTQGPCTNVSEGGTIEVLKDATISLTSGSTNQTVCQSENIENIVYAIGETGNDASVSNLPTGLSGSFSAGNFTISGSSAQTGTFNYTIFATGTCGNSSTLNGTIIINANLTPSVSITSSEADNIICEGTQVTFTANPINGGSNPSYQWKIGNTNSGTNSNTFITTALALGDQDISVILTSNETCLTEQTATSNIITTTVNENLTPAVNISASDSDICQGDEITFTATPTNGGSSPLFQWKIGSTNVGSNSNQFSTSALTNGQEVSVIMTSNETCLASVSATSNIVTAIVNPNLTPSVSIASNDSDNIICSGGAIQFTATPTNGGNSPTYEWFINGSSIGNNSATYSTSSLTNGQTVKVRLTSNEDCLDINTAESNEITVQVDGSLSGILPSFDNSDPTHNSSAICPVTELIYKINPIPGARSYNWTYPAGWTVVSQNINLITLKAGVNAQSGNISVTAVNDCGNSNTLTESVSTGTVVLVNAGPDQSVCIGTNQINLAGEIGGVITKTKDWSWSASVSGGSFSNGGNNLTGTYIIPNTIKNNGGTVTITITSIDPSGPCDAKTDSMVLTVLKNATISNPANKNQTVCINQPIANIDFNITDAGTGATASGLPPGINGNFNSGVFTVSGSPTQSGTYDYTVNTTGSCTSQQISQTGTITVNPNNTIADAANKDQTVCINQLLQGIQFPVNSTVTSVNTSGLPTGITGNISNGNFILTGTPTASGTFAYSLNTAGTCESASTSGVITVTPDVTISDPVNKNQTVCINTAIDNIQFDISSPGTEATVSGLPDGLSGTFSNGIFTISGVPTEASAVAGDNGIFNYSVQTEGECVQVTANGTITIIPDPTATISYPENICTSIPGSINATLDGTGDYNGGLYSSTPAGLTISASSGAITPASSQPGTYTVSYKGPDTCNPATASVEITINPEPFVEITYGDPFCNSDSTLKEPVFNNGVGNYENGVFSSSEPGGLSIDSSTGQINAQTSSPGTYDVFYTIGEDSGCSEILITTEVTITQIPQIIISYPETICSSETSVAVSILGEDGNYQNGVYSGTNGLSIAADGTINPSASNAGPHSATYTIPTEAGCEQVIATADFIIKEVPLITTNPVNTGVCSNSPAEFEVIATGDDLNFQWYRILENGTEEMIAGENAAKLSFTNVTSADALGYYVTVSGDDSCGEDTSEIVTLNVDEDIIITEPSEDITICEDTQDEISFLFIGHANGAILDFNWYKDGNLVTAQNGKIAISVTGPDGPNGEYTGELTITDPQSGENGDSGVYYVVVDGPDYFTCPEATSKTFTFRVEPRPEAPSVTDRQYCLEDNAGSLTATGEEGNDIKWYTLNAGEYTFIGNDIPINTSTPTTFEYYATQTRPNGCESNFSEVLTIEILNTPPPVSTETIVFEYCHNEEGLESLIVTPADGAEINWYNSIDAESPMGSAPTPATDVVGTTTYYVSQTFATTTGCESDISPVEVTIKAIPNVVVDIVGDENTICLGSSVDFTATGATSYTWYLGETVLQTGETASYQASPTVLGENIYTVVGTTNGCTNTYNISVFVDDNSIAGGLDAPERICVSNGSATVSLQSKIGNIIKWEYSNASTADVWTETAETDLNDSRTFNGLTETTSYRVTVKNGVCEDATSEATVIVDQLPEGGKALWTTNNDRLFLSCENPASGYASSITLSGYSGQIVSWEYRGVSDNAWTTINNTTSTLTRDEVENAVSNESTAFRAKIVNGSCDTGNYSETAIISVIEADIKPTPVEVNKDVICIGDQITLSSETGYSADGGKFDGGAFDNAGIKNHGWDFTNPDGSKNDFDSAANNGRADHWLRMNPHGSNPANEKVYTANLYPIANQGPTNGSMVNFRTFSTNAGNKGFALVTGNNDSYMETPVFSLGGLDEAILTWDQAYNLTEGARIRVEISTNGGSTYETVVFDTIGTATSGNYNNFGDLTPAQRPLNKMVVDLGAYLGQSNLRIRFNYEGTIDGDVWAVDNIEVPEGPQDIILQWYYDDDLTDPDSYLEPIGEVNQYTVNFIPRKIGWNDFEVQTRIILDSNGNECQSIDNFETIRVWAFDRYTTNVETVVGSCGSLTVKLDATVTAEYQAKTITEYPTLDGYVGSWKVEDSAGNEVTAGFTIINQDSESSLDPLENPSAIFTADNLGDYNFKWILTPTAVDESDNLLVNSECPPVENTNNVTLVDCTTLDFDGDNDYIDLGNNYNGNFFVEAWIRPFDRALDDGSGNTNASTGVIFSTAGLEIRMENLPSGIVKNTRWYHIAVANNGDIWVDGVPSGNIDISASGINNTSIGARFNANTKTASNHFSGWIDELRIWNNNNKPDLKEIRFMMNQRIKLNDAASATSLVEGEVVPNLIIPDGISSYHTSGAHNLDQDGDTFYNQTWGDLEGYYRLISENPDPAGLISFADNLKPNGGFTPDHSITKVPGRLVNITTDQENTSPTPYLSGSDGSWANINTWARPAVWDYPNSTYNNIQIDWNIARINHNITADSKEIVMLGILSETPGQLLTVNGDVPIRITHYLLLDGNMDLAGESQLLQDHGSILANASQGWAEIDQQGRKISYNYNYWTSPHSNQGSDNNSGFLLNQVLMDGTNPATPKTIIFKDGYFSADGVKTNPITISNEWIWDFRGGRNDDYSDWLHLGSDFTEIVGAGYSMKGTDGTAGVNDEQNYVFRGKPNNGNIPTGDLNIVSGRDFLVGNPYPSAIDGLKFIDDNAGIFNGSLYFWDHFAGRTHILKEYVGGYATWNRSGGLKAISNDWRINEEGGNGSLEPGRYIPVAQGFFISTFNGGSGGNINFNNTQRVYVTESEAPSGGDNPSVFLQYEDNTIKAKVTDHKSETSEDTRLKIRLKFESPKKYHRQILVTMDENTTNGFDLGYDAPLIENNLEDMYWYFEERPYVIQGVPNFEKDQVLPLAIKSKEGGEFIIKIDKTENWPSGKELYLKDNLLDTIHNIIKEPYKSKTDESGEIKDRFEIVFFKEQAQDPAIPNPDPDDIVDPGDLPNIDGLVGISYSTFRKQVKISNFDMLDVSKVMIFDMAGKLIQQYDEIQTEREILLGMRPVRSGVYIIKVFSEKGISDKKVIIK</sequence>
<evidence type="ECO:0000259" key="2">
    <source>
        <dbReference type="PROSITE" id="PS50835"/>
    </source>
</evidence>
<dbReference type="InterPro" id="IPR013320">
    <property type="entry name" value="ConA-like_dom_sf"/>
</dbReference>
<dbReference type="Gene3D" id="2.60.40.10">
    <property type="entry name" value="Immunoglobulins"/>
    <property type="match status" value="6"/>
</dbReference>
<reference evidence="4" key="1">
    <citation type="journal article" date="2019" name="Int. J. Syst. Evol. Microbiol.">
        <title>The Global Catalogue of Microorganisms (GCM) 10K type strain sequencing project: providing services to taxonomists for standard genome sequencing and annotation.</title>
        <authorList>
            <consortium name="The Broad Institute Genomics Platform"/>
            <consortium name="The Broad Institute Genome Sequencing Center for Infectious Disease"/>
            <person name="Wu L."/>
            <person name="Ma J."/>
        </authorList>
    </citation>
    <scope>NUCLEOTIDE SEQUENCE [LARGE SCALE GENOMIC DNA]</scope>
    <source>
        <strain evidence="4">CGMCC 1.15422</strain>
    </source>
</reference>
<dbReference type="InterPro" id="IPR013783">
    <property type="entry name" value="Ig-like_fold"/>
</dbReference>
<dbReference type="InterPro" id="IPR026444">
    <property type="entry name" value="Secre_tail"/>
</dbReference>
<accession>A0ABQ1WJY1</accession>
<organism evidence="3 4">
    <name type="scientific">Christiangramia forsetii</name>
    <dbReference type="NCBI Taxonomy" id="411153"/>
    <lineage>
        <taxon>Bacteria</taxon>
        <taxon>Pseudomonadati</taxon>
        <taxon>Bacteroidota</taxon>
        <taxon>Flavobacteriia</taxon>
        <taxon>Flavobacteriales</taxon>
        <taxon>Flavobacteriaceae</taxon>
        <taxon>Christiangramia</taxon>
    </lineage>
</organism>
<proteinExistence type="predicted"/>
<evidence type="ECO:0000313" key="3">
    <source>
        <dbReference type="EMBL" id="GGG34505.1"/>
    </source>
</evidence>
<evidence type="ECO:0000256" key="1">
    <source>
        <dbReference type="ARBA" id="ARBA00022729"/>
    </source>
</evidence>
<dbReference type="PROSITE" id="PS50835">
    <property type="entry name" value="IG_LIKE"/>
    <property type="match status" value="1"/>
</dbReference>
<dbReference type="NCBIfam" id="TIGR04183">
    <property type="entry name" value="Por_Secre_tail"/>
    <property type="match status" value="1"/>
</dbReference>
<comment type="caution">
    <text evidence="3">The sequence shown here is derived from an EMBL/GenBank/DDBJ whole genome shotgun (WGS) entry which is preliminary data.</text>
</comment>
<dbReference type="Pfam" id="PF19081">
    <property type="entry name" value="Ig_7"/>
    <property type="match status" value="2"/>
</dbReference>
<dbReference type="EMBL" id="BMIX01000003">
    <property type="protein sequence ID" value="GGG34505.1"/>
    <property type="molecule type" value="Genomic_DNA"/>
</dbReference>
<dbReference type="RefSeq" id="WP_011708317.1">
    <property type="nucleotide sequence ID" value="NZ_BMIX01000003.1"/>
</dbReference>
<dbReference type="SUPFAM" id="SSF49899">
    <property type="entry name" value="Concanavalin A-like lectins/glucanases"/>
    <property type="match status" value="1"/>
</dbReference>
<dbReference type="Pfam" id="PF19408">
    <property type="entry name" value="PKD_6"/>
    <property type="match status" value="1"/>
</dbReference>
<dbReference type="InterPro" id="IPR044023">
    <property type="entry name" value="Ig_7"/>
</dbReference>
<keyword evidence="1" id="KW-0732">Signal</keyword>
<dbReference type="InterPro" id="IPR007110">
    <property type="entry name" value="Ig-like_dom"/>
</dbReference>
<keyword evidence="4" id="KW-1185">Reference proteome</keyword>
<dbReference type="InterPro" id="IPR045829">
    <property type="entry name" value="PKD_6"/>
</dbReference>
<evidence type="ECO:0000313" key="4">
    <source>
        <dbReference type="Proteomes" id="UP000605733"/>
    </source>
</evidence>